<sequence length="208" mass="22694">MSGTQTFTTPAGNTYAYTVETGENGEAVYDLSQVFQEGAFPIGAVVVHPNWELFPETAGLLNVQFGKGSGEDRHERTDAPMLGDGELPYVVGSHLINPADLTADTDGENTPLLHFRKRVLGAAFPTSAPAELASKETYEKVRDLVTALIKVYQDDTDTPAREAVYAKFLNAKRAQAIQTEIDQLDTKIQALTIQRATLTEKLNTYKTA</sequence>
<keyword evidence="3" id="KW-1185">Reference proteome</keyword>
<evidence type="ECO:0000313" key="3">
    <source>
        <dbReference type="Proteomes" id="UP001202052"/>
    </source>
</evidence>
<feature type="coiled-coil region" evidence="1">
    <location>
        <begin position="174"/>
        <end position="201"/>
    </location>
</feature>
<organism evidence="2 3">
    <name type="scientific">Streptomyces lavenduligriseus</name>
    <dbReference type="NCBI Taxonomy" id="67315"/>
    <lineage>
        <taxon>Bacteria</taxon>
        <taxon>Bacillati</taxon>
        <taxon>Actinomycetota</taxon>
        <taxon>Actinomycetes</taxon>
        <taxon>Kitasatosporales</taxon>
        <taxon>Streptomycetaceae</taxon>
        <taxon>Streptomyces</taxon>
    </lineage>
</organism>
<keyword evidence="1" id="KW-0175">Coiled coil</keyword>
<dbReference type="Proteomes" id="UP001202052">
    <property type="component" value="Unassembled WGS sequence"/>
</dbReference>
<protein>
    <submittedName>
        <fullName evidence="2">Uncharacterized protein</fullName>
    </submittedName>
</protein>
<evidence type="ECO:0000313" key="2">
    <source>
        <dbReference type="EMBL" id="MCL3999256.1"/>
    </source>
</evidence>
<accession>A0ABT0P735</accession>
<reference evidence="2 3" key="1">
    <citation type="submission" date="2022-05" db="EMBL/GenBank/DDBJ databases">
        <title>Genome Resource of Streptomyces lavenduligriseus GA1-1, a Strain with Broad-Spectrum Antifungal Activity against Phytopathogenic Fungi.</title>
        <authorList>
            <person name="Qi D."/>
        </authorList>
    </citation>
    <scope>NUCLEOTIDE SEQUENCE [LARGE SCALE GENOMIC DNA]</scope>
    <source>
        <strain evidence="2 3">GA1-1</strain>
    </source>
</reference>
<dbReference type="RefSeq" id="WP_249493745.1">
    <property type="nucleotide sequence ID" value="NZ_JAMCCK010000237.1"/>
</dbReference>
<evidence type="ECO:0000256" key="1">
    <source>
        <dbReference type="SAM" id="Coils"/>
    </source>
</evidence>
<dbReference type="EMBL" id="JAMCCK010000237">
    <property type="protein sequence ID" value="MCL3999256.1"/>
    <property type="molecule type" value="Genomic_DNA"/>
</dbReference>
<comment type="caution">
    <text evidence="2">The sequence shown here is derived from an EMBL/GenBank/DDBJ whole genome shotgun (WGS) entry which is preliminary data.</text>
</comment>
<proteinExistence type="predicted"/>
<gene>
    <name evidence="2" type="ORF">M4438_38220</name>
</gene>
<name>A0ABT0P735_9ACTN</name>